<dbReference type="PROSITE" id="PS50188">
    <property type="entry name" value="B302_SPRY"/>
    <property type="match status" value="1"/>
</dbReference>
<dbReference type="Gene3D" id="2.60.120.920">
    <property type="match status" value="2"/>
</dbReference>
<proteinExistence type="predicted"/>
<dbReference type="InterPro" id="IPR003877">
    <property type="entry name" value="SPRY_dom"/>
</dbReference>
<reference evidence="2 3" key="1">
    <citation type="submission" date="2019-03" db="EMBL/GenBank/DDBJ databases">
        <title>First draft genome of Liparis tanakae, snailfish: a comprehensive survey of snailfish specific genes.</title>
        <authorList>
            <person name="Kim W."/>
            <person name="Song I."/>
            <person name="Jeong J.-H."/>
            <person name="Kim D."/>
            <person name="Kim S."/>
            <person name="Ryu S."/>
            <person name="Song J.Y."/>
            <person name="Lee S.K."/>
        </authorList>
    </citation>
    <scope>NUCLEOTIDE SEQUENCE [LARGE SCALE GENOMIC DNA]</scope>
    <source>
        <tissue evidence="2">Muscle</tissue>
    </source>
</reference>
<dbReference type="Pfam" id="PF00622">
    <property type="entry name" value="SPRY"/>
    <property type="match status" value="1"/>
</dbReference>
<dbReference type="InterPro" id="IPR050143">
    <property type="entry name" value="TRIM/RBCC"/>
</dbReference>
<accession>A0A4Z2EI65</accession>
<evidence type="ECO:0000259" key="1">
    <source>
        <dbReference type="PROSITE" id="PS50188"/>
    </source>
</evidence>
<dbReference type="AlphaFoldDB" id="A0A4Z2EI65"/>
<dbReference type="EMBL" id="SRLO01007376">
    <property type="protein sequence ID" value="TNN28042.1"/>
    <property type="molecule type" value="Genomic_DNA"/>
</dbReference>
<keyword evidence="3" id="KW-1185">Reference proteome</keyword>
<dbReference type="Proteomes" id="UP000314294">
    <property type="component" value="Unassembled WGS sequence"/>
</dbReference>
<protein>
    <submittedName>
        <fullName evidence="2">Erythroid membrane-associated protein</fullName>
    </submittedName>
</protein>
<dbReference type="OrthoDB" id="6105938at2759"/>
<dbReference type="InterPro" id="IPR013320">
    <property type="entry name" value="ConA-like_dom_sf"/>
</dbReference>
<dbReference type="SUPFAM" id="SSF49899">
    <property type="entry name" value="Concanavalin A-like lectins/glucanases"/>
    <property type="match status" value="1"/>
</dbReference>
<organism evidence="2 3">
    <name type="scientific">Liparis tanakae</name>
    <name type="common">Tanaka's snailfish</name>
    <dbReference type="NCBI Taxonomy" id="230148"/>
    <lineage>
        <taxon>Eukaryota</taxon>
        <taxon>Metazoa</taxon>
        <taxon>Chordata</taxon>
        <taxon>Craniata</taxon>
        <taxon>Vertebrata</taxon>
        <taxon>Euteleostomi</taxon>
        <taxon>Actinopterygii</taxon>
        <taxon>Neopterygii</taxon>
        <taxon>Teleostei</taxon>
        <taxon>Neoteleostei</taxon>
        <taxon>Acanthomorphata</taxon>
        <taxon>Eupercaria</taxon>
        <taxon>Perciformes</taxon>
        <taxon>Cottioidei</taxon>
        <taxon>Cottales</taxon>
        <taxon>Liparidae</taxon>
        <taxon>Liparis</taxon>
    </lineage>
</organism>
<dbReference type="PANTHER" id="PTHR24103">
    <property type="entry name" value="E3 UBIQUITIN-PROTEIN LIGASE TRIM"/>
    <property type="match status" value="1"/>
</dbReference>
<gene>
    <name evidence="2" type="primary">Ermap</name>
    <name evidence="2" type="ORF">EYF80_061810</name>
</gene>
<dbReference type="InterPro" id="IPR043136">
    <property type="entry name" value="B30.2/SPRY_sf"/>
</dbReference>
<comment type="caution">
    <text evidence="2">The sequence shown here is derived from an EMBL/GenBank/DDBJ whole genome shotgun (WGS) entry which is preliminary data.</text>
</comment>
<evidence type="ECO:0000313" key="2">
    <source>
        <dbReference type="EMBL" id="TNN28042.1"/>
    </source>
</evidence>
<dbReference type="InterPro" id="IPR001870">
    <property type="entry name" value="B30.2/SPRY"/>
</dbReference>
<sequence length="120" mass="13823">MKRVQKFAVDVTLDTQTAHRQLKLSDDGKQSRPQKVGVFVDYEEGLVSFYDVEAAALIFSFTGHSFKEKLFPFFRPRHNRGGNNSFPLIISPSSLNLEEETPPPKQSCWRRRGFYVTILK</sequence>
<evidence type="ECO:0000313" key="3">
    <source>
        <dbReference type="Proteomes" id="UP000314294"/>
    </source>
</evidence>
<feature type="domain" description="B30.2/SPRY" evidence="1">
    <location>
        <begin position="1"/>
        <end position="95"/>
    </location>
</feature>
<name>A0A4Z2EI65_9TELE</name>